<dbReference type="GO" id="GO:0007165">
    <property type="term" value="P:signal transduction"/>
    <property type="evidence" value="ECO:0007669"/>
    <property type="project" value="TreeGrafter"/>
</dbReference>
<evidence type="ECO:0000256" key="5">
    <source>
        <dbReference type="PIRSR" id="PIRSR600760-2"/>
    </source>
</evidence>
<feature type="binding site" evidence="5">
    <location>
        <position position="217"/>
    </location>
    <ligand>
        <name>Mg(2+)</name>
        <dbReference type="ChEBI" id="CHEBI:18420"/>
        <label>1</label>
        <note>catalytic</note>
    </ligand>
</feature>
<reference evidence="6 7" key="1">
    <citation type="submission" date="2017-05" db="EMBL/GenBank/DDBJ databases">
        <authorList>
            <person name="Varghese N."/>
            <person name="Submissions S."/>
        </authorList>
    </citation>
    <scope>NUCLEOTIDE SEQUENCE [LARGE SCALE GENOMIC DNA]</scope>
    <source>
        <strain evidence="6 7">DSM 100094</strain>
    </source>
</reference>
<dbReference type="SUPFAM" id="SSF56655">
    <property type="entry name" value="Carbohydrate phosphatase"/>
    <property type="match status" value="1"/>
</dbReference>
<dbReference type="Proteomes" id="UP000319014">
    <property type="component" value="Unassembled WGS sequence"/>
</dbReference>
<dbReference type="InterPro" id="IPR000760">
    <property type="entry name" value="Inositol_monophosphatase-like"/>
</dbReference>
<accession>A0A521ENR4</accession>
<dbReference type="OrthoDB" id="9785695at2"/>
<evidence type="ECO:0000256" key="4">
    <source>
        <dbReference type="ARBA" id="ARBA00022842"/>
    </source>
</evidence>
<gene>
    <name evidence="6" type="ORF">SAMN06265221_1147</name>
</gene>
<evidence type="ECO:0000313" key="7">
    <source>
        <dbReference type="Proteomes" id="UP000319014"/>
    </source>
</evidence>
<organism evidence="6 7">
    <name type="scientific">Paracoccus laeviglucosivorans</name>
    <dbReference type="NCBI Taxonomy" id="1197861"/>
    <lineage>
        <taxon>Bacteria</taxon>
        <taxon>Pseudomonadati</taxon>
        <taxon>Pseudomonadota</taxon>
        <taxon>Alphaproteobacteria</taxon>
        <taxon>Rhodobacterales</taxon>
        <taxon>Paracoccaceae</taxon>
        <taxon>Paracoccus</taxon>
    </lineage>
</organism>
<dbReference type="PRINTS" id="PR00377">
    <property type="entry name" value="IMPHPHTASES"/>
</dbReference>
<sequence length="270" mass="29276">MNITDLLAIASLMHEVGQRIVMPRFGGLLAGEVRAKSAVDDLVTVADIEAEAALNDGLQKLFPGCGVIGEESVTSDFDYAADDILFVIDPVDGTWPFAHGLPVFGIMISVLARGRAIGGLIHYPVTQETLLVLRQGGVHKLRQGSAPTQLPMLKQDTSVITGMIPLSLFDKAIRVEMMRAFGELPRVVTVQCSAYEYRMLAEGQADFGISTALKPWDHHTGQLMLCELGGYSATAKGDQWPNVQPHDRLISARNFATWQAVVAMLDGCQL</sequence>
<dbReference type="Gene3D" id="3.40.190.80">
    <property type="match status" value="1"/>
</dbReference>
<keyword evidence="3" id="KW-0378">Hydrolase</keyword>
<dbReference type="CDD" id="cd01637">
    <property type="entry name" value="IMPase_like"/>
    <property type="match status" value="1"/>
</dbReference>
<evidence type="ECO:0000256" key="3">
    <source>
        <dbReference type="ARBA" id="ARBA00022801"/>
    </source>
</evidence>
<protein>
    <submittedName>
        <fullName evidence="6">Fructose-1,6-bisphosphatase</fullName>
    </submittedName>
</protein>
<evidence type="ECO:0000256" key="1">
    <source>
        <dbReference type="ARBA" id="ARBA00009759"/>
    </source>
</evidence>
<evidence type="ECO:0000256" key="2">
    <source>
        <dbReference type="ARBA" id="ARBA00022723"/>
    </source>
</evidence>
<dbReference type="GO" id="GO:0046872">
    <property type="term" value="F:metal ion binding"/>
    <property type="evidence" value="ECO:0007669"/>
    <property type="project" value="UniProtKB-KW"/>
</dbReference>
<keyword evidence="7" id="KW-1185">Reference proteome</keyword>
<dbReference type="Gene3D" id="3.30.540.10">
    <property type="entry name" value="Fructose-1,6-Bisphosphatase, subunit A, domain 1"/>
    <property type="match status" value="1"/>
</dbReference>
<dbReference type="PANTHER" id="PTHR20854:SF4">
    <property type="entry name" value="INOSITOL-1-MONOPHOSPHATASE-RELATED"/>
    <property type="match status" value="1"/>
</dbReference>
<dbReference type="EMBL" id="FXTK01000014">
    <property type="protein sequence ID" value="SMO84770.1"/>
    <property type="molecule type" value="Genomic_DNA"/>
</dbReference>
<proteinExistence type="inferred from homology"/>
<dbReference type="AlphaFoldDB" id="A0A521ENR4"/>
<dbReference type="RefSeq" id="WP_142663878.1">
    <property type="nucleotide sequence ID" value="NZ_FXTK01000014.1"/>
</dbReference>
<comment type="similarity">
    <text evidence="1">Belongs to the inositol monophosphatase superfamily.</text>
</comment>
<dbReference type="GO" id="GO:0006020">
    <property type="term" value="P:inositol metabolic process"/>
    <property type="evidence" value="ECO:0007669"/>
    <property type="project" value="TreeGrafter"/>
</dbReference>
<comment type="cofactor">
    <cofactor evidence="5">
        <name>Mg(2+)</name>
        <dbReference type="ChEBI" id="CHEBI:18420"/>
    </cofactor>
</comment>
<dbReference type="Pfam" id="PF00459">
    <property type="entry name" value="Inositol_P"/>
    <property type="match status" value="1"/>
</dbReference>
<dbReference type="InterPro" id="IPR020583">
    <property type="entry name" value="Inositol_monoP_metal-BS"/>
</dbReference>
<dbReference type="PANTHER" id="PTHR20854">
    <property type="entry name" value="INOSITOL MONOPHOSPHATASE"/>
    <property type="match status" value="1"/>
</dbReference>
<evidence type="ECO:0000313" key="6">
    <source>
        <dbReference type="EMBL" id="SMO84770.1"/>
    </source>
</evidence>
<keyword evidence="4 5" id="KW-0460">Magnesium</keyword>
<feature type="binding site" evidence="5">
    <location>
        <position position="92"/>
    </location>
    <ligand>
        <name>Mg(2+)</name>
        <dbReference type="ChEBI" id="CHEBI:18420"/>
        <label>1</label>
        <note>catalytic</note>
    </ligand>
</feature>
<feature type="binding site" evidence="5">
    <location>
        <position position="89"/>
    </location>
    <ligand>
        <name>Mg(2+)</name>
        <dbReference type="ChEBI" id="CHEBI:18420"/>
        <label>1</label>
        <note>catalytic</note>
    </ligand>
</feature>
<keyword evidence="2 5" id="KW-0479">Metal-binding</keyword>
<dbReference type="PROSITE" id="PS00629">
    <property type="entry name" value="IMP_1"/>
    <property type="match status" value="1"/>
</dbReference>
<feature type="binding site" evidence="5">
    <location>
        <position position="70"/>
    </location>
    <ligand>
        <name>Mg(2+)</name>
        <dbReference type="ChEBI" id="CHEBI:18420"/>
        <label>1</label>
        <note>catalytic</note>
    </ligand>
</feature>
<name>A0A521ENR4_9RHOB</name>
<dbReference type="GO" id="GO:0008934">
    <property type="term" value="F:inositol monophosphate 1-phosphatase activity"/>
    <property type="evidence" value="ECO:0007669"/>
    <property type="project" value="TreeGrafter"/>
</dbReference>